<evidence type="ECO:0000256" key="10">
    <source>
        <dbReference type="SAM" id="Phobius"/>
    </source>
</evidence>
<dbReference type="Pfam" id="PF03901">
    <property type="entry name" value="Glyco_transf_22"/>
    <property type="match status" value="1"/>
</dbReference>
<evidence type="ECO:0000256" key="2">
    <source>
        <dbReference type="ARBA" id="ARBA00004651"/>
    </source>
</evidence>
<feature type="transmembrane region" description="Helical" evidence="10">
    <location>
        <begin position="281"/>
        <end position="310"/>
    </location>
</feature>
<gene>
    <name evidence="11" type="ORF">NQX30_06000</name>
</gene>
<name>A0ABT7QMI9_9GAMM</name>
<reference evidence="11" key="2">
    <citation type="journal article" date="2023" name="Microbiome">
        <title>Synthase-selected sorting approach identifies a beta-lactone synthase in a nudibranch symbiotic bacterium.</title>
        <authorList>
            <person name="Dzunkova M."/>
            <person name="La Clair J.J."/>
            <person name="Tyml T."/>
            <person name="Doud D."/>
            <person name="Schulz F."/>
            <person name="Piquer-Esteban S."/>
            <person name="Porcel Sanchis D."/>
            <person name="Osborn A."/>
            <person name="Robinson D."/>
            <person name="Louie K.B."/>
            <person name="Bowen B.P."/>
            <person name="Bowers R.M."/>
            <person name="Lee J."/>
            <person name="Arnau V."/>
            <person name="Diaz-Villanueva W."/>
            <person name="Stepanauskas R."/>
            <person name="Gosliner T."/>
            <person name="Date S.V."/>
            <person name="Northen T.R."/>
            <person name="Cheng J.F."/>
            <person name="Burkart M.D."/>
            <person name="Woyke T."/>
        </authorList>
    </citation>
    <scope>NUCLEOTIDE SEQUENCE</scope>
    <source>
        <strain evidence="11">Df01</strain>
    </source>
</reference>
<feature type="transmembrane region" description="Helical" evidence="10">
    <location>
        <begin position="155"/>
        <end position="175"/>
    </location>
</feature>
<sequence length="519" mass="59539">MSALRLPNHNQAADEPLWRSFWLCLIAAFGLRLLFISNDDVYRADEVFQYLEQAHRLVFGSGHVMWEQRLGMRTPLIYLPAAAILQLLKATGFEHPDFYIPVIKIFNILCSLILPAGMYIISRRLYSEQTARLALFTGIIWHEFLYFSTRTLPELYATYLLFAALIFFSSNANWLRAATTGLLIGLAVAVRVPYAPPAALLAFILLLSFSTARAQRNFIIGGIVALLLWGAVDAIFLGSPWLSMINYFRVYVLAPNEVAQVRLQIDGDPFLYLKHLTKNSFLLFPLVFAIGCFFWRRHKILIALIIAVVLPHVHQISLTESYIFLASPFFLILLADIASKKRLRVIVISSVFLISAIFIIGMPHISNGLLFKKSPFIETNRRLSRQPENDVRSVYWTRLGNFNYNMLAPGGYYYFHHKAPVFFEIYSQHQKLFQAAEMSLQQAFSHVILDSYADISGFHLISSYRGIYIYRNNDPQQVTPPNDYIYDYFSPHWYPAEKKIIELGIIPQPPLTPFVAEEK</sequence>
<organism evidence="11 12">
    <name type="scientific">Candidatus Doriopsillibacter californiensis</name>
    <dbReference type="NCBI Taxonomy" id="2970740"/>
    <lineage>
        <taxon>Bacteria</taxon>
        <taxon>Pseudomonadati</taxon>
        <taxon>Pseudomonadota</taxon>
        <taxon>Gammaproteobacteria</taxon>
        <taxon>Candidatus Tethybacterales</taxon>
        <taxon>Candidatus Persebacteraceae</taxon>
        <taxon>Candidatus Doriopsillibacter</taxon>
    </lineage>
</organism>
<feature type="transmembrane region" description="Helical" evidence="10">
    <location>
        <begin position="20"/>
        <end position="36"/>
    </location>
</feature>
<evidence type="ECO:0000256" key="4">
    <source>
        <dbReference type="ARBA" id="ARBA00022676"/>
    </source>
</evidence>
<dbReference type="InterPro" id="IPR005599">
    <property type="entry name" value="GPI_mannosylTrfase"/>
</dbReference>
<dbReference type="PANTHER" id="PTHR33908:SF11">
    <property type="entry name" value="MEMBRANE PROTEIN"/>
    <property type="match status" value="1"/>
</dbReference>
<keyword evidence="12" id="KW-1185">Reference proteome</keyword>
<evidence type="ECO:0000313" key="11">
    <source>
        <dbReference type="EMBL" id="MDM5147919.1"/>
    </source>
</evidence>
<feature type="transmembrane region" description="Helical" evidence="10">
    <location>
        <begin position="218"/>
        <end position="239"/>
    </location>
</feature>
<keyword evidence="8 10" id="KW-1133">Transmembrane helix</keyword>
<feature type="transmembrane region" description="Helical" evidence="10">
    <location>
        <begin position="182"/>
        <end position="206"/>
    </location>
</feature>
<comment type="subcellular location">
    <subcellularLocation>
        <location evidence="2">Cell membrane</location>
        <topology evidence="2">Multi-pass membrane protein</topology>
    </subcellularLocation>
    <subcellularLocation>
        <location evidence="1">Endoplasmic reticulum membrane</location>
    </subcellularLocation>
</comment>
<dbReference type="EMBL" id="JANQAO010000003">
    <property type="protein sequence ID" value="MDM5147919.1"/>
    <property type="molecule type" value="Genomic_DNA"/>
</dbReference>
<dbReference type="PANTHER" id="PTHR33908">
    <property type="entry name" value="MANNOSYLTRANSFERASE YKCB-RELATED"/>
    <property type="match status" value="1"/>
</dbReference>
<keyword evidence="6 10" id="KW-0812">Transmembrane</keyword>
<evidence type="ECO:0000256" key="1">
    <source>
        <dbReference type="ARBA" id="ARBA00004586"/>
    </source>
</evidence>
<reference evidence="11" key="1">
    <citation type="submission" date="2022-08" db="EMBL/GenBank/DDBJ databases">
        <authorList>
            <person name="Dzunkova M."/>
            <person name="La Clair J."/>
            <person name="Tyml T."/>
            <person name="Doud D."/>
            <person name="Schulz F."/>
            <person name="Piquer S."/>
            <person name="Porcel Sanchis D."/>
            <person name="Osborn A."/>
            <person name="Robinson D."/>
            <person name="Louie K.B."/>
            <person name="Bowen B.P."/>
            <person name="Bowers R."/>
            <person name="Lee J."/>
            <person name="Arnau Llombart V."/>
            <person name="Diaz Villanueva W."/>
            <person name="Gosliner T."/>
            <person name="Northen T."/>
            <person name="Cheng J.-F."/>
            <person name="Burkart M.D."/>
            <person name="Woyke T."/>
        </authorList>
    </citation>
    <scope>NUCLEOTIDE SEQUENCE</scope>
    <source>
        <strain evidence="11">Df01</strain>
    </source>
</reference>
<keyword evidence="7" id="KW-0256">Endoplasmic reticulum</keyword>
<evidence type="ECO:0000256" key="9">
    <source>
        <dbReference type="ARBA" id="ARBA00023136"/>
    </source>
</evidence>
<evidence type="ECO:0000256" key="3">
    <source>
        <dbReference type="ARBA" id="ARBA00022475"/>
    </source>
</evidence>
<evidence type="ECO:0000256" key="8">
    <source>
        <dbReference type="ARBA" id="ARBA00022989"/>
    </source>
</evidence>
<evidence type="ECO:0000256" key="6">
    <source>
        <dbReference type="ARBA" id="ARBA00022692"/>
    </source>
</evidence>
<dbReference type="InterPro" id="IPR050297">
    <property type="entry name" value="LipidA_mod_glycosyltrf_83"/>
</dbReference>
<evidence type="ECO:0000256" key="7">
    <source>
        <dbReference type="ARBA" id="ARBA00022824"/>
    </source>
</evidence>
<feature type="transmembrane region" description="Helical" evidence="10">
    <location>
        <begin position="322"/>
        <end position="338"/>
    </location>
</feature>
<accession>A0ABT7QMI9</accession>
<keyword evidence="3" id="KW-1003">Cell membrane</keyword>
<dbReference type="Proteomes" id="UP001168167">
    <property type="component" value="Unassembled WGS sequence"/>
</dbReference>
<feature type="transmembrane region" description="Helical" evidence="10">
    <location>
        <begin position="98"/>
        <end position="121"/>
    </location>
</feature>
<feature type="transmembrane region" description="Helical" evidence="10">
    <location>
        <begin position="345"/>
        <end position="365"/>
    </location>
</feature>
<evidence type="ECO:0008006" key="13">
    <source>
        <dbReference type="Google" id="ProtNLM"/>
    </source>
</evidence>
<keyword evidence="4" id="KW-0328">Glycosyltransferase</keyword>
<proteinExistence type="predicted"/>
<evidence type="ECO:0000256" key="5">
    <source>
        <dbReference type="ARBA" id="ARBA00022679"/>
    </source>
</evidence>
<comment type="caution">
    <text evidence="11">The sequence shown here is derived from an EMBL/GenBank/DDBJ whole genome shotgun (WGS) entry which is preliminary data.</text>
</comment>
<keyword evidence="9 10" id="KW-0472">Membrane</keyword>
<protein>
    <recommendedName>
        <fullName evidence="13">Glycosyltransferase RgtA/B/C/D-like domain-containing protein</fullName>
    </recommendedName>
</protein>
<keyword evidence="5" id="KW-0808">Transferase</keyword>
<evidence type="ECO:0000313" key="12">
    <source>
        <dbReference type="Proteomes" id="UP001168167"/>
    </source>
</evidence>